<reference evidence="1" key="1">
    <citation type="submission" date="2023-10" db="EMBL/GenBank/DDBJ databases">
        <title>Amphibacter perezi, gen. nov., sp. nov. a novel taxa of the family Comamonadaceae, class Betaproteobacteria isolated from the skin microbiota of Pelophylax perezi from different populations.</title>
        <authorList>
            <person name="Costa S."/>
            <person name="Proenca D.N."/>
            <person name="Lopes I."/>
            <person name="Morais P.V."/>
        </authorList>
    </citation>
    <scope>NUCLEOTIDE SEQUENCE</scope>
    <source>
        <strain evidence="1">SL12-8</strain>
    </source>
</reference>
<accession>A0ACC6P3Q8</accession>
<evidence type="ECO:0000313" key="1">
    <source>
        <dbReference type="EMBL" id="MEJ7138858.1"/>
    </source>
</evidence>
<sequence>MSINPTESHILHHLQSTLTSAYTIFHTLYWADTDAARDHHGEFDIVVMNRAGDLAILEVKGGAVELAPSGVFKRYGTERKDVGQQARRQFHHLQARIRQRGWYVRLLHFLVLPQHRLPPDEASLSYPRERILDSQDCADLAGALARTLGQGMDKPEQREAVERFLLDWLGLQLDVSVLAGQMAQRVRAMSGGLATWVLRMAAPSGVIRVQATAGSGKTQLALRLLQRAADASQRASYVCFNRPLADHLRQIAPGAGQGVQVATFHQLCWEHAGRPADRGDAAGLDALSQAFIAAAPRQSADLDLLVIDEMQDLRADWISALLPRLKDTGQLFTLEDASQGLYPDREEVDIPDAVHVTSQDNHRSPRRVVELINLLHLTPQPITACNPWRGELPGLRTWQPESQRLQAETIAAVTRCLELGFALKDIAVLTWRGRDHSALQQDTLGEWPLRHFTGAYDAHGRPCWSDGELVLETIRRFKGQSAPAVVLTEIDFDAWTPEVRALLFVGLTRAQMHVELVLSPRADALLTAAISAHD</sequence>
<keyword evidence="1" id="KW-0547">Nucleotide-binding</keyword>
<protein>
    <submittedName>
        <fullName evidence="1">ATP-binding domain-containing protein</fullName>
    </submittedName>
</protein>
<gene>
    <name evidence="1" type="ORF">RV045_10540</name>
</gene>
<dbReference type="Proteomes" id="UP001364695">
    <property type="component" value="Unassembled WGS sequence"/>
</dbReference>
<keyword evidence="2" id="KW-1185">Reference proteome</keyword>
<organism evidence="1 2">
    <name type="scientific">Amphibiibacter pelophylacis</name>
    <dbReference type="NCBI Taxonomy" id="1799477"/>
    <lineage>
        <taxon>Bacteria</taxon>
        <taxon>Pseudomonadati</taxon>
        <taxon>Pseudomonadota</taxon>
        <taxon>Betaproteobacteria</taxon>
        <taxon>Burkholderiales</taxon>
        <taxon>Sphaerotilaceae</taxon>
        <taxon>Amphibiibacter</taxon>
    </lineage>
</organism>
<evidence type="ECO:0000313" key="2">
    <source>
        <dbReference type="Proteomes" id="UP001364695"/>
    </source>
</evidence>
<proteinExistence type="predicted"/>
<dbReference type="EMBL" id="JAWDIE010000016">
    <property type="protein sequence ID" value="MEJ7138858.1"/>
    <property type="molecule type" value="Genomic_DNA"/>
</dbReference>
<comment type="caution">
    <text evidence="1">The sequence shown here is derived from an EMBL/GenBank/DDBJ whole genome shotgun (WGS) entry which is preliminary data.</text>
</comment>
<name>A0ACC6P3Q8_9BURK</name>
<keyword evidence="1" id="KW-0067">ATP-binding</keyword>